<keyword evidence="1" id="KW-0813">Transport</keyword>
<evidence type="ECO:0000313" key="6">
    <source>
        <dbReference type="Proteomes" id="UP000240880"/>
    </source>
</evidence>
<dbReference type="InterPro" id="IPR017871">
    <property type="entry name" value="ABC_transporter-like_CS"/>
</dbReference>
<accession>A0A2R6AAU6</accession>
<evidence type="ECO:0000313" key="5">
    <source>
        <dbReference type="EMBL" id="PSN83542.1"/>
    </source>
</evidence>
<dbReference type="SMART" id="SM00382">
    <property type="entry name" value="AAA"/>
    <property type="match status" value="1"/>
</dbReference>
<gene>
    <name evidence="5" type="ORF">B9Q01_04395</name>
</gene>
<dbReference type="Pfam" id="PF00005">
    <property type="entry name" value="ABC_tran"/>
    <property type="match status" value="1"/>
</dbReference>
<dbReference type="GO" id="GO:0005524">
    <property type="term" value="F:ATP binding"/>
    <property type="evidence" value="ECO:0007669"/>
    <property type="project" value="UniProtKB-KW"/>
</dbReference>
<dbReference type="PROSITE" id="PS00211">
    <property type="entry name" value="ABC_TRANSPORTER_1"/>
    <property type="match status" value="1"/>
</dbReference>
<evidence type="ECO:0000259" key="4">
    <source>
        <dbReference type="PROSITE" id="PS50893"/>
    </source>
</evidence>
<evidence type="ECO:0000256" key="2">
    <source>
        <dbReference type="ARBA" id="ARBA00022741"/>
    </source>
</evidence>
<keyword evidence="3 5" id="KW-0067">ATP-binding</keyword>
<dbReference type="SUPFAM" id="SSF52540">
    <property type="entry name" value="P-loop containing nucleoside triphosphate hydrolases"/>
    <property type="match status" value="1"/>
</dbReference>
<dbReference type="PANTHER" id="PTHR42788">
    <property type="entry name" value="TAURINE IMPORT ATP-BINDING PROTEIN-RELATED"/>
    <property type="match status" value="1"/>
</dbReference>
<dbReference type="InterPro" id="IPR003439">
    <property type="entry name" value="ABC_transporter-like_ATP-bd"/>
</dbReference>
<dbReference type="EMBL" id="NEXC01000021">
    <property type="protein sequence ID" value="PSN83542.1"/>
    <property type="molecule type" value="Genomic_DNA"/>
</dbReference>
<dbReference type="InterPro" id="IPR003593">
    <property type="entry name" value="AAA+_ATPase"/>
</dbReference>
<name>A0A2R6AAU6_9ARCH</name>
<dbReference type="InterPro" id="IPR050166">
    <property type="entry name" value="ABC_transporter_ATP-bind"/>
</dbReference>
<feature type="domain" description="ABC transporter" evidence="4">
    <location>
        <begin position="15"/>
        <end position="249"/>
    </location>
</feature>
<dbReference type="PROSITE" id="PS50893">
    <property type="entry name" value="ABC_TRANSPORTER_2"/>
    <property type="match status" value="1"/>
</dbReference>
<comment type="caution">
    <text evidence="5">The sequence shown here is derived from an EMBL/GenBank/DDBJ whole genome shotgun (WGS) entry which is preliminary data.</text>
</comment>
<proteinExistence type="predicted"/>
<evidence type="ECO:0000256" key="3">
    <source>
        <dbReference type="ARBA" id="ARBA00022840"/>
    </source>
</evidence>
<sequence length="278" mass="31561">MALEQKTVSTFKQILKIEGISKSFVKDGKKVQVLEDVSFEVREGSFVSIIGPSGCGKTTLLRIIDGLVKPDSGKVLFNGELVTSPPPKMGFVFQQFGLLPWRTVRKNVEFGLELRGVNPEERKKIAERYIKLVGLEGFENHYPHELSGGMQQRVGLARALAIDPDVLLMDEPFASVDMQTRELLQRELLKIVKGALPKTTLFVTHNIDEAIYLSDEIVLMTARPGKVYEIIKVDLPQERWKEDIRAHPEFIRLRQKIWKFLESQIIEKEMGENESGKA</sequence>
<organism evidence="5 6">
    <name type="scientific">Candidatus Marsarchaeota G1 archaeon OSP_D</name>
    <dbReference type="NCBI Taxonomy" id="1978155"/>
    <lineage>
        <taxon>Archaea</taxon>
        <taxon>Candidatus Marsarchaeota</taxon>
        <taxon>Candidatus Marsarchaeota group 1</taxon>
    </lineage>
</organism>
<dbReference type="CDD" id="cd03293">
    <property type="entry name" value="ABC_NrtD_SsuB_transporters"/>
    <property type="match status" value="1"/>
</dbReference>
<protein>
    <submittedName>
        <fullName evidence="5">Nitrate ABC transporter ATP-binding protein</fullName>
    </submittedName>
</protein>
<dbReference type="GO" id="GO:0016887">
    <property type="term" value="F:ATP hydrolysis activity"/>
    <property type="evidence" value="ECO:0007669"/>
    <property type="project" value="InterPro"/>
</dbReference>
<dbReference type="PANTHER" id="PTHR42788:SF13">
    <property type="entry name" value="ALIPHATIC SULFONATES IMPORT ATP-BINDING PROTEIN SSUB"/>
    <property type="match status" value="1"/>
</dbReference>
<dbReference type="AlphaFoldDB" id="A0A2R6AAU6"/>
<reference evidence="5 6" key="1">
    <citation type="submission" date="2017-04" db="EMBL/GenBank/DDBJ databases">
        <title>Novel microbial lineages endemic to geothermal iron-oxide mats fill important gaps in the evolutionary history of Archaea.</title>
        <authorList>
            <person name="Jay Z.J."/>
            <person name="Beam J.P."/>
            <person name="Dlakic M."/>
            <person name="Rusch D.B."/>
            <person name="Kozubal M.A."/>
            <person name="Inskeep W.P."/>
        </authorList>
    </citation>
    <scope>NUCLEOTIDE SEQUENCE [LARGE SCALE GENOMIC DNA]</scope>
    <source>
        <strain evidence="5">OSP_D</strain>
    </source>
</reference>
<dbReference type="Proteomes" id="UP000240880">
    <property type="component" value="Unassembled WGS sequence"/>
</dbReference>
<keyword evidence="2" id="KW-0547">Nucleotide-binding</keyword>
<dbReference type="Gene3D" id="3.40.50.300">
    <property type="entry name" value="P-loop containing nucleotide triphosphate hydrolases"/>
    <property type="match status" value="1"/>
</dbReference>
<dbReference type="InterPro" id="IPR027417">
    <property type="entry name" value="P-loop_NTPase"/>
</dbReference>
<evidence type="ECO:0000256" key="1">
    <source>
        <dbReference type="ARBA" id="ARBA00022448"/>
    </source>
</evidence>